<reference evidence="1" key="1">
    <citation type="journal article" date="2015" name="Sci. Rep.">
        <title>The power of single molecule real-time sequencing technology in the de novo assembly of a eukaryotic genome.</title>
        <authorList>
            <person name="Sakai H."/>
            <person name="Naito K."/>
            <person name="Ogiso-Tanaka E."/>
            <person name="Takahashi Y."/>
            <person name="Iseki K."/>
            <person name="Muto C."/>
            <person name="Satou K."/>
            <person name="Teruya K."/>
            <person name="Shiroma A."/>
            <person name="Shimoji M."/>
            <person name="Hirano T."/>
            <person name="Itoh T."/>
            <person name="Kaga A."/>
            <person name="Tomooka N."/>
        </authorList>
    </citation>
    <scope>NUCLEOTIDE SEQUENCE</scope>
</reference>
<dbReference type="EMBL" id="AP015134">
    <property type="protein sequence ID" value="BAU03205.1"/>
    <property type="molecule type" value="Genomic_DNA"/>
</dbReference>
<dbReference type="AlphaFoldDB" id="A0A0S3TDR0"/>
<protein>
    <submittedName>
        <fullName evidence="1">Uncharacterized protein</fullName>
    </submittedName>
</protein>
<accession>A0A0S3TDR0</accession>
<dbReference type="OrthoDB" id="1458512at2759"/>
<proteinExistence type="predicted"/>
<sequence length="198" mass="22214">MSTYSGFVNSAYSADTYDSPSALYSNYSADFYKENNIAHPLVRGVHDDVAQSLSDFESKLEGKIDSLAKLVTQFTTNQRSTSPSASPSAFVARLCAICPSSDHYTDACPSLQHHAAFDAPQAYATNIYNNRQQKQQQQQQMQFYDAPTQIAPQPSTFKPTLKELLEQMTMQNLLFKQEIMEFQQETEVVIQSLNDQIG</sequence>
<organism evidence="1">
    <name type="scientific">Vigna angularis var. angularis</name>
    <dbReference type="NCBI Taxonomy" id="157739"/>
    <lineage>
        <taxon>Eukaryota</taxon>
        <taxon>Viridiplantae</taxon>
        <taxon>Streptophyta</taxon>
        <taxon>Embryophyta</taxon>
        <taxon>Tracheophyta</taxon>
        <taxon>Spermatophyta</taxon>
        <taxon>Magnoliopsida</taxon>
        <taxon>eudicotyledons</taxon>
        <taxon>Gunneridae</taxon>
        <taxon>Pentapetalae</taxon>
        <taxon>rosids</taxon>
        <taxon>fabids</taxon>
        <taxon>Fabales</taxon>
        <taxon>Fabaceae</taxon>
        <taxon>Papilionoideae</taxon>
        <taxon>50 kb inversion clade</taxon>
        <taxon>NPAAA clade</taxon>
        <taxon>indigoferoid/millettioid clade</taxon>
        <taxon>Phaseoleae</taxon>
        <taxon>Vigna</taxon>
    </lineage>
</organism>
<name>A0A0S3TDR0_PHAAN</name>
<gene>
    <name evidence="1" type="primary">Vigan.UMG041700</name>
    <name evidence="1" type="ORF">VIGAN_UM041700</name>
</gene>
<evidence type="ECO:0000313" key="1">
    <source>
        <dbReference type="EMBL" id="BAU03205.1"/>
    </source>
</evidence>